<evidence type="ECO:0000313" key="4">
    <source>
        <dbReference type="WBParaSite" id="HPLM_0001397901-mRNA-1"/>
    </source>
</evidence>
<dbReference type="EMBL" id="UZAF01018402">
    <property type="protein sequence ID" value="VDO51334.1"/>
    <property type="molecule type" value="Genomic_DNA"/>
</dbReference>
<protein>
    <submittedName>
        <fullName evidence="4">Neur_chan_LBD domain-containing protein</fullName>
    </submittedName>
</protein>
<keyword evidence="1" id="KW-1133">Transmembrane helix</keyword>
<dbReference type="WBParaSite" id="HPLM_0001397901-mRNA-1">
    <property type="protein sequence ID" value="HPLM_0001397901-mRNA-1"/>
    <property type="gene ID" value="HPLM_0001397901"/>
</dbReference>
<keyword evidence="3" id="KW-1185">Reference proteome</keyword>
<accession>A0A0N4WR78</accession>
<dbReference type="Proteomes" id="UP000268014">
    <property type="component" value="Unassembled WGS sequence"/>
</dbReference>
<keyword evidence="1" id="KW-0812">Transmembrane</keyword>
<feature type="transmembrane region" description="Helical" evidence="1">
    <location>
        <begin position="18"/>
        <end position="36"/>
    </location>
</feature>
<sequence>MCCPGSAMERWTDSDKRWILVAVHWVFPFAYILPVTGRDIIGFKNPTTMDVAVRPDFINEPCTCQTQNRLDLTGSEMKGRSAGGIVAVGRAETKAPHDFKTKRFLMKIITWNPSPSWQRGEKAVYSGKRRLVFTSDRLYWRII</sequence>
<reference evidence="4" key="1">
    <citation type="submission" date="2017-02" db="UniProtKB">
        <authorList>
            <consortium name="WormBaseParasite"/>
        </authorList>
    </citation>
    <scope>IDENTIFICATION</scope>
</reference>
<gene>
    <name evidence="2" type="ORF">HPLM_LOCUS13971</name>
</gene>
<dbReference type="AlphaFoldDB" id="A0A0N4WR78"/>
<proteinExistence type="predicted"/>
<reference evidence="2 3" key="2">
    <citation type="submission" date="2018-11" db="EMBL/GenBank/DDBJ databases">
        <authorList>
            <consortium name="Pathogen Informatics"/>
        </authorList>
    </citation>
    <scope>NUCLEOTIDE SEQUENCE [LARGE SCALE GENOMIC DNA]</scope>
    <source>
        <strain evidence="2 3">MHpl1</strain>
    </source>
</reference>
<organism evidence="4">
    <name type="scientific">Haemonchus placei</name>
    <name type="common">Barber's pole worm</name>
    <dbReference type="NCBI Taxonomy" id="6290"/>
    <lineage>
        <taxon>Eukaryota</taxon>
        <taxon>Metazoa</taxon>
        <taxon>Ecdysozoa</taxon>
        <taxon>Nematoda</taxon>
        <taxon>Chromadorea</taxon>
        <taxon>Rhabditida</taxon>
        <taxon>Rhabditina</taxon>
        <taxon>Rhabditomorpha</taxon>
        <taxon>Strongyloidea</taxon>
        <taxon>Trichostrongylidae</taxon>
        <taxon>Haemonchus</taxon>
    </lineage>
</organism>
<evidence type="ECO:0000313" key="3">
    <source>
        <dbReference type="Proteomes" id="UP000268014"/>
    </source>
</evidence>
<keyword evidence="1" id="KW-0472">Membrane</keyword>
<evidence type="ECO:0000313" key="2">
    <source>
        <dbReference type="EMBL" id="VDO51334.1"/>
    </source>
</evidence>
<evidence type="ECO:0000256" key="1">
    <source>
        <dbReference type="SAM" id="Phobius"/>
    </source>
</evidence>
<name>A0A0N4WR78_HAEPC</name>